<keyword evidence="1" id="KW-0175">Coiled coil</keyword>
<dbReference type="Proteomes" id="UP000019112">
    <property type="component" value="Unassembled WGS sequence"/>
</dbReference>
<evidence type="ECO:0000313" key="4">
    <source>
        <dbReference type="Proteomes" id="UP000019112"/>
    </source>
</evidence>
<dbReference type="EMBL" id="AWTR02000061">
    <property type="protein sequence ID" value="ETZ07177.1"/>
    <property type="molecule type" value="Genomic_DNA"/>
</dbReference>
<gene>
    <name evidence="3" type="ORF">P618_200659</name>
</gene>
<proteinExistence type="predicted"/>
<name>W6TTQ9_HOLOB</name>
<evidence type="ECO:0000313" key="3">
    <source>
        <dbReference type="EMBL" id="ETZ07177.1"/>
    </source>
</evidence>
<dbReference type="AlphaFoldDB" id="W6TTQ9"/>
<evidence type="ECO:0000256" key="2">
    <source>
        <dbReference type="SAM" id="MobiDB-lite"/>
    </source>
</evidence>
<organism evidence="3 4">
    <name type="scientific">Holospora obtusa F1</name>
    <dbReference type="NCBI Taxonomy" id="1399147"/>
    <lineage>
        <taxon>Bacteria</taxon>
        <taxon>Pseudomonadati</taxon>
        <taxon>Pseudomonadota</taxon>
        <taxon>Alphaproteobacteria</taxon>
        <taxon>Holosporales</taxon>
        <taxon>Holosporaceae</taxon>
        <taxon>Holospora</taxon>
    </lineage>
</organism>
<accession>W6TTQ9</accession>
<evidence type="ECO:0000256" key="1">
    <source>
        <dbReference type="SAM" id="Coils"/>
    </source>
</evidence>
<reference evidence="3 4" key="1">
    <citation type="journal article" date="2014" name="FEMS Microbiol. Lett.">
        <title>Draft genome sequences of three Holospora species (Holospora obtusa, Holospora undulata, and Holospora elegans), endonuclear symbiotic bacteria of the ciliate Paramecium caudatum.</title>
        <authorList>
            <person name="Dohra H."/>
            <person name="Tanaka K."/>
            <person name="Suzuki T."/>
            <person name="Fujishima M."/>
            <person name="Suzuki H."/>
        </authorList>
    </citation>
    <scope>NUCLEOTIDE SEQUENCE [LARGE SCALE GENOMIC DNA]</scope>
    <source>
        <strain evidence="3 4">F1</strain>
    </source>
</reference>
<keyword evidence="4" id="KW-1185">Reference proteome</keyword>
<feature type="compositionally biased region" description="Polar residues" evidence="2">
    <location>
        <begin position="491"/>
        <end position="501"/>
    </location>
</feature>
<feature type="region of interest" description="Disordered" evidence="2">
    <location>
        <begin position="491"/>
        <end position="512"/>
    </location>
</feature>
<feature type="coiled-coil region" evidence="1">
    <location>
        <begin position="124"/>
        <end position="158"/>
    </location>
</feature>
<comment type="caution">
    <text evidence="3">The sequence shown here is derived from an EMBL/GenBank/DDBJ whole genome shotgun (WGS) entry which is preliminary data.</text>
</comment>
<sequence>MDGFLRKKSALTIFGEFQNQTERFSKENLEKFEQDPLGRKILKDCVISSDTAKHYEEMIKSGSAFDNDPNFLNASLQFVEYINSNGYPTLEELLEIQSKEPEIFSVPNMIIRFYKGTYDENDIIDAYLDKKNNLKKVLEEASEILSEYKNDIKKTSEISDFVLRAKKYYENGFPSGIHELSKIFPIERQKDNLKILRLSMLEPVDVLNSKDQTLQEIIKNVSKKMDEFRKIKEKEDEEFEKSHQKYIEEGKKFESNNARTITDWIQGENFLALSDLFSLPSKKIIQNVLKDYIVSIIEGSFMSGEENKKYQKEIQENLYDFRILLRDLKSEQTVIEKYKTLKQKIETMLEKEQDPNAKQYLEKIKIQLFPGKDFSSIYKEIYPFLEMVSAQKKRRIDGFSQHLSLETNKEIENIQKEIFDFIDKIVLPKKERLSMYRAFSNIDKVSIINLNKEFLDLWSKLTANLDGNKKEFAKWMRETFYGKLEEIQSRQASSNLETQGLTEPDLEKKVKL</sequence>
<protein>
    <submittedName>
        <fullName evidence="3">Uncharacterized protein</fullName>
    </submittedName>
</protein>